<reference evidence="2" key="1">
    <citation type="journal article" date="2022" name="bioRxiv">
        <title>Sequencing and chromosome-scale assembly of the giantPleurodeles waltlgenome.</title>
        <authorList>
            <person name="Brown T."/>
            <person name="Elewa A."/>
            <person name="Iarovenko S."/>
            <person name="Subramanian E."/>
            <person name="Araus A.J."/>
            <person name="Petzold A."/>
            <person name="Susuki M."/>
            <person name="Suzuki K.-i.T."/>
            <person name="Hayashi T."/>
            <person name="Toyoda A."/>
            <person name="Oliveira C."/>
            <person name="Osipova E."/>
            <person name="Leigh N.D."/>
            <person name="Simon A."/>
            <person name="Yun M.H."/>
        </authorList>
    </citation>
    <scope>NUCLEOTIDE SEQUENCE</scope>
    <source>
        <strain evidence="2">20211129_DDA</strain>
        <tissue evidence="2">Liver</tissue>
    </source>
</reference>
<feature type="compositionally biased region" description="Basic residues" evidence="1">
    <location>
        <begin position="1"/>
        <end position="10"/>
    </location>
</feature>
<organism evidence="2 3">
    <name type="scientific">Pleurodeles waltl</name>
    <name type="common">Iberian ribbed newt</name>
    <dbReference type="NCBI Taxonomy" id="8319"/>
    <lineage>
        <taxon>Eukaryota</taxon>
        <taxon>Metazoa</taxon>
        <taxon>Chordata</taxon>
        <taxon>Craniata</taxon>
        <taxon>Vertebrata</taxon>
        <taxon>Euteleostomi</taxon>
        <taxon>Amphibia</taxon>
        <taxon>Batrachia</taxon>
        <taxon>Caudata</taxon>
        <taxon>Salamandroidea</taxon>
        <taxon>Salamandridae</taxon>
        <taxon>Pleurodelinae</taxon>
        <taxon>Pleurodeles</taxon>
    </lineage>
</organism>
<accession>A0AAV7Q996</accession>
<gene>
    <name evidence="2" type="ORF">NDU88_003540</name>
</gene>
<feature type="compositionally biased region" description="Basic and acidic residues" evidence="1">
    <location>
        <begin position="24"/>
        <end position="39"/>
    </location>
</feature>
<sequence>MPVRQGRRFCRPGAPTRPSVSVGLEKRSARAGANRERPGNCESALAPARRGGAGEIPRGAAAGAARPGQERGRTEGSPGQLSVATGAPGWHRMHVATLPFQIAGAVDPAREAKAWRCARVCRKKPTAVADGGIEPDSPELTRLQQN</sequence>
<feature type="region of interest" description="Disordered" evidence="1">
    <location>
        <begin position="1"/>
        <end position="86"/>
    </location>
</feature>
<dbReference type="Proteomes" id="UP001066276">
    <property type="component" value="Chromosome 6"/>
</dbReference>
<evidence type="ECO:0000313" key="2">
    <source>
        <dbReference type="EMBL" id="KAJ1137127.1"/>
    </source>
</evidence>
<evidence type="ECO:0000256" key="1">
    <source>
        <dbReference type="SAM" id="MobiDB-lite"/>
    </source>
</evidence>
<dbReference type="AlphaFoldDB" id="A0AAV7Q996"/>
<proteinExistence type="predicted"/>
<feature type="compositionally biased region" description="Low complexity" evidence="1">
    <location>
        <begin position="46"/>
        <end position="67"/>
    </location>
</feature>
<protein>
    <submittedName>
        <fullName evidence="2">Uncharacterized protein</fullName>
    </submittedName>
</protein>
<comment type="caution">
    <text evidence="2">The sequence shown here is derived from an EMBL/GenBank/DDBJ whole genome shotgun (WGS) entry which is preliminary data.</text>
</comment>
<dbReference type="EMBL" id="JANPWB010000010">
    <property type="protein sequence ID" value="KAJ1137127.1"/>
    <property type="molecule type" value="Genomic_DNA"/>
</dbReference>
<evidence type="ECO:0000313" key="3">
    <source>
        <dbReference type="Proteomes" id="UP001066276"/>
    </source>
</evidence>
<feature type="region of interest" description="Disordered" evidence="1">
    <location>
        <begin position="125"/>
        <end position="146"/>
    </location>
</feature>
<keyword evidence="3" id="KW-1185">Reference proteome</keyword>
<name>A0AAV7Q996_PLEWA</name>